<dbReference type="SMART" id="SM00686">
    <property type="entry name" value="DM13"/>
    <property type="match status" value="1"/>
</dbReference>
<feature type="signal peptide" evidence="3">
    <location>
        <begin position="1"/>
        <end position="19"/>
    </location>
</feature>
<feature type="compositionally biased region" description="Acidic residues" evidence="2">
    <location>
        <begin position="196"/>
        <end position="205"/>
    </location>
</feature>
<evidence type="ECO:0000256" key="2">
    <source>
        <dbReference type="SAM" id="MobiDB-lite"/>
    </source>
</evidence>
<gene>
    <name evidence="5" type="primary">Necator_chrX.g25201</name>
    <name evidence="5" type="ORF">RB195_025035</name>
</gene>
<dbReference type="PANTHER" id="PTHR24036:SF5">
    <property type="entry name" value="THROMBOMODULIN"/>
    <property type="match status" value="1"/>
</dbReference>
<dbReference type="Proteomes" id="UP001303046">
    <property type="component" value="Unassembled WGS sequence"/>
</dbReference>
<feature type="domain" description="DM13" evidence="4">
    <location>
        <begin position="351"/>
        <end position="459"/>
    </location>
</feature>
<feature type="compositionally biased region" description="Low complexity" evidence="2">
    <location>
        <begin position="225"/>
        <end position="237"/>
    </location>
</feature>
<accession>A0ABR1EQM1</accession>
<organism evidence="5 6">
    <name type="scientific">Necator americanus</name>
    <name type="common">Human hookworm</name>
    <dbReference type="NCBI Taxonomy" id="51031"/>
    <lineage>
        <taxon>Eukaryota</taxon>
        <taxon>Metazoa</taxon>
        <taxon>Ecdysozoa</taxon>
        <taxon>Nematoda</taxon>
        <taxon>Chromadorea</taxon>
        <taxon>Rhabditida</taxon>
        <taxon>Rhabditina</taxon>
        <taxon>Rhabditomorpha</taxon>
        <taxon>Strongyloidea</taxon>
        <taxon>Ancylostomatidae</taxon>
        <taxon>Bunostominae</taxon>
        <taxon>Necator</taxon>
    </lineage>
</organism>
<dbReference type="InterPro" id="IPR019545">
    <property type="entry name" value="DM13_domain"/>
</dbReference>
<evidence type="ECO:0000259" key="4">
    <source>
        <dbReference type="PROSITE" id="PS51549"/>
    </source>
</evidence>
<comment type="caution">
    <text evidence="5">The sequence shown here is derived from an EMBL/GenBank/DDBJ whole genome shotgun (WGS) entry which is preliminary data.</text>
</comment>
<sequence length="470" mass="52490">MNYFIFAALLASSAAVARGSIDSVSEPMLLSIVQNFVVGPDLSYYGVPLGTFKCDELGVRGELYLSDDHTILLADFVHDPPMSSSTLQKFQLGTAAMIGPPRKEDMERKIGEGLLLAYTHPNFSWEEIRRHRQITKRGVDPRKNKPIKRTISRRLIKYGPLRKTTTSTRPPTATLSLESLSSLHPSEFYEEIEYVDDEEETEEREESVNQFLPKLKDGETKRRQVTTPPSTTVSFPTLITEGILSSASDSETPMIVFDKSEKHRHENQASPSQMLDDGLTNDDVVATTTTRKFDASFSLPPATNEQVAFLLTNGGSLSDYKWIGLYDQCKNISIPLVSLADADPPREENIGPFISQERDMSSGVIRILNCNTILVPDFHFEISQKLPNSFFFVGTGNVSHVHQQTKARTIGQELGDPLESYSGGDVMVRLPRGLRTFDVDFMSIYNEDKKKTLGYINLPSLLVPPCVDDL</sequence>
<dbReference type="PROSITE" id="PS51549">
    <property type="entry name" value="DM13"/>
    <property type="match status" value="1"/>
</dbReference>
<proteinExistence type="predicted"/>
<evidence type="ECO:0000313" key="5">
    <source>
        <dbReference type="EMBL" id="KAK6764939.1"/>
    </source>
</evidence>
<protein>
    <recommendedName>
        <fullName evidence="4">DM13 domain-containing protein</fullName>
    </recommendedName>
</protein>
<dbReference type="Pfam" id="PF10517">
    <property type="entry name" value="DM13"/>
    <property type="match status" value="1"/>
</dbReference>
<evidence type="ECO:0000313" key="6">
    <source>
        <dbReference type="Proteomes" id="UP001303046"/>
    </source>
</evidence>
<dbReference type="EMBL" id="JAVFWL010000006">
    <property type="protein sequence ID" value="KAK6764939.1"/>
    <property type="molecule type" value="Genomic_DNA"/>
</dbReference>
<dbReference type="PANTHER" id="PTHR24036">
    <property type="entry name" value="SKELETOR-RELATED"/>
    <property type="match status" value="1"/>
</dbReference>
<keyword evidence="3" id="KW-0732">Signal</keyword>
<keyword evidence="6" id="KW-1185">Reference proteome</keyword>
<dbReference type="InterPro" id="IPR052126">
    <property type="entry name" value="Spindle_Org/Thrombomodulin"/>
</dbReference>
<evidence type="ECO:0000256" key="3">
    <source>
        <dbReference type="SAM" id="SignalP"/>
    </source>
</evidence>
<feature type="chain" id="PRO_5047128094" description="DM13 domain-containing protein" evidence="3">
    <location>
        <begin position="20"/>
        <end position="470"/>
    </location>
</feature>
<feature type="region of interest" description="Disordered" evidence="2">
    <location>
        <begin position="196"/>
        <end position="237"/>
    </location>
</feature>
<keyword evidence="1" id="KW-0677">Repeat</keyword>
<name>A0ABR1EQM1_NECAM</name>
<reference evidence="5 6" key="1">
    <citation type="submission" date="2023-08" db="EMBL/GenBank/DDBJ databases">
        <title>A Necator americanus chromosomal reference genome.</title>
        <authorList>
            <person name="Ilik V."/>
            <person name="Petrzelkova K.J."/>
            <person name="Pardy F."/>
            <person name="Fuh T."/>
            <person name="Niatou-Singa F.S."/>
            <person name="Gouil Q."/>
            <person name="Baker L."/>
            <person name="Ritchie M.E."/>
            <person name="Jex A.R."/>
            <person name="Gazzola D."/>
            <person name="Li H."/>
            <person name="Toshio Fujiwara R."/>
            <person name="Zhan B."/>
            <person name="Aroian R.V."/>
            <person name="Pafco B."/>
            <person name="Schwarz E.M."/>
        </authorList>
    </citation>
    <scope>NUCLEOTIDE SEQUENCE [LARGE SCALE GENOMIC DNA]</scope>
    <source>
        <strain evidence="5 6">Aroian</strain>
        <tissue evidence="5">Whole animal</tissue>
    </source>
</reference>
<evidence type="ECO:0000256" key="1">
    <source>
        <dbReference type="ARBA" id="ARBA00022737"/>
    </source>
</evidence>